<reference evidence="10 11" key="1">
    <citation type="journal article" date="2019" name="J. Hered.">
        <title>An Improved Genome Assembly for Drosophila navojoa, the Basal Species in the mojavensis Cluster.</title>
        <authorList>
            <person name="Vanderlinde T."/>
            <person name="Dupim E.G."/>
            <person name="Nazario-Yepiz N.O."/>
            <person name="Carvalho A.B."/>
        </authorList>
    </citation>
    <scope>NUCLEOTIDE SEQUENCE [LARGE SCALE GENOMIC DNA]</scope>
    <source>
        <strain evidence="10">Navoj_Jal97</strain>
        <tissue evidence="10">Whole organism</tissue>
    </source>
</reference>
<keyword evidence="2" id="KW-1003">Cell membrane</keyword>
<keyword evidence="5 8" id="KW-0472">Membrane</keyword>
<evidence type="ECO:0000256" key="9">
    <source>
        <dbReference type="SAM" id="SignalP"/>
    </source>
</evidence>
<sequence length="593" mass="68575">MPKLIFMLCLLTNVDSSTYDLSSSIAALNRGLQSKTNIIYTEPAQPSDIYERICEALSHVPSVLFDRTDQRSLSSINDLHLPKPLLMILPEPSPDQAEALFEQLPTEMQQSDFLIVGCDTAANWHQLLAALWQQGFPNVLIFNSTGRGGLRGEFYTSGFYPQRELQQCSIEDYLWSRQHWFDNLGGLEVRVALYNDPPRSLVYPENDMYAGYALLLLREFLAHRGAKFVPVLTPNYSVFSPHDCLKYIHNNLSDVCGELLAYYNEVSFTASYTYLYVNILIPNAQPKSKNYYIIAPMQLNTWLSMLLYIAITCSFVSCVCRLQQGRWECGRFLLDIISSLLCVGFQLRLITGWQYYTLYSSIFLVGFMIANYYLAYLATILSTGVYEPEIRSFEDMVDRNISILIGDYDKKVFEIYDFPDILWNITRLVSYPFIQAHRRIFDPKYAYLAHSDRLVLFAFQQQYMKKPRMRPLPIDLQHSLPGFPMRRHWLLKHKLSEAVLNSFGSGLLDKLADDTNQQTIHIGYLNLIPSEPYEAKPLTLDYFKVPLIMLVFGLIIAFVCLIVELLWRRIHDPYTRERCERTREAEKETPGES</sequence>
<keyword evidence="6" id="KW-0675">Receptor</keyword>
<dbReference type="EMBL" id="LSRL02000326">
    <property type="protein sequence ID" value="TDG41610.1"/>
    <property type="molecule type" value="Genomic_DNA"/>
</dbReference>
<dbReference type="InterPro" id="IPR052192">
    <property type="entry name" value="Insect_Ionotropic_Sensory_Rcpt"/>
</dbReference>
<evidence type="ECO:0008006" key="12">
    <source>
        <dbReference type="Google" id="ProtNLM"/>
    </source>
</evidence>
<name>A0A484B0M7_DRONA</name>
<keyword evidence="4 8" id="KW-1133">Transmembrane helix</keyword>
<protein>
    <recommendedName>
        <fullName evidence="12">Ionotropic glutamate receptor C-terminal domain-containing protein</fullName>
    </recommendedName>
</protein>
<feature type="signal peptide" evidence="9">
    <location>
        <begin position="1"/>
        <end position="16"/>
    </location>
</feature>
<evidence type="ECO:0000256" key="3">
    <source>
        <dbReference type="ARBA" id="ARBA00022692"/>
    </source>
</evidence>
<dbReference type="PANTHER" id="PTHR42643">
    <property type="entry name" value="IONOTROPIC RECEPTOR 20A-RELATED"/>
    <property type="match status" value="1"/>
</dbReference>
<dbReference type="OMA" id="YAYLAHS"/>
<comment type="subcellular location">
    <subcellularLocation>
        <location evidence="1">Cell membrane</location>
        <topology evidence="1">Multi-pass membrane protein</topology>
    </subcellularLocation>
</comment>
<evidence type="ECO:0000256" key="8">
    <source>
        <dbReference type="SAM" id="Phobius"/>
    </source>
</evidence>
<feature type="transmembrane region" description="Helical" evidence="8">
    <location>
        <begin position="545"/>
        <end position="567"/>
    </location>
</feature>
<evidence type="ECO:0000313" key="11">
    <source>
        <dbReference type="Proteomes" id="UP000295192"/>
    </source>
</evidence>
<keyword evidence="3 8" id="KW-0812">Transmembrane</keyword>
<dbReference type="SUPFAM" id="SSF53850">
    <property type="entry name" value="Periplasmic binding protein-like II"/>
    <property type="match status" value="1"/>
</dbReference>
<evidence type="ECO:0000256" key="6">
    <source>
        <dbReference type="ARBA" id="ARBA00023170"/>
    </source>
</evidence>
<proteinExistence type="predicted"/>
<feature type="transmembrane region" description="Helical" evidence="8">
    <location>
        <begin position="302"/>
        <end position="320"/>
    </location>
</feature>
<accession>A0A484B0M7</accession>
<dbReference type="Proteomes" id="UP000295192">
    <property type="component" value="Unassembled WGS sequence"/>
</dbReference>
<evidence type="ECO:0000256" key="4">
    <source>
        <dbReference type="ARBA" id="ARBA00022989"/>
    </source>
</evidence>
<organism evidence="10 11">
    <name type="scientific">Drosophila navojoa</name>
    <name type="common">Fruit fly</name>
    <dbReference type="NCBI Taxonomy" id="7232"/>
    <lineage>
        <taxon>Eukaryota</taxon>
        <taxon>Metazoa</taxon>
        <taxon>Ecdysozoa</taxon>
        <taxon>Arthropoda</taxon>
        <taxon>Hexapoda</taxon>
        <taxon>Insecta</taxon>
        <taxon>Pterygota</taxon>
        <taxon>Neoptera</taxon>
        <taxon>Endopterygota</taxon>
        <taxon>Diptera</taxon>
        <taxon>Brachycera</taxon>
        <taxon>Muscomorpha</taxon>
        <taxon>Ephydroidea</taxon>
        <taxon>Drosophilidae</taxon>
        <taxon>Drosophila</taxon>
    </lineage>
</organism>
<keyword evidence="9" id="KW-0732">Signal</keyword>
<evidence type="ECO:0000256" key="5">
    <source>
        <dbReference type="ARBA" id="ARBA00023136"/>
    </source>
</evidence>
<comment type="caution">
    <text evidence="10">The sequence shown here is derived from an EMBL/GenBank/DDBJ whole genome shotgun (WGS) entry which is preliminary data.</text>
</comment>
<evidence type="ECO:0000256" key="7">
    <source>
        <dbReference type="ARBA" id="ARBA00023180"/>
    </source>
</evidence>
<feature type="transmembrane region" description="Helical" evidence="8">
    <location>
        <begin position="362"/>
        <end position="386"/>
    </location>
</feature>
<dbReference type="PANTHER" id="PTHR42643:SF41">
    <property type="entry name" value="IONOTROPIC RECEPTOR 20A-RELATED"/>
    <property type="match status" value="1"/>
</dbReference>
<dbReference type="GO" id="GO:0005886">
    <property type="term" value="C:plasma membrane"/>
    <property type="evidence" value="ECO:0007669"/>
    <property type="project" value="UniProtKB-SubCell"/>
</dbReference>
<dbReference type="OrthoDB" id="7969653at2759"/>
<keyword evidence="7" id="KW-0325">Glycoprotein</keyword>
<feature type="chain" id="PRO_5019737298" description="Ionotropic glutamate receptor C-terminal domain-containing protein" evidence="9">
    <location>
        <begin position="17"/>
        <end position="593"/>
    </location>
</feature>
<evidence type="ECO:0000256" key="1">
    <source>
        <dbReference type="ARBA" id="ARBA00004651"/>
    </source>
</evidence>
<gene>
    <name evidence="10" type="ORF">AWZ03_011963</name>
</gene>
<evidence type="ECO:0000313" key="10">
    <source>
        <dbReference type="EMBL" id="TDG41610.1"/>
    </source>
</evidence>
<keyword evidence="11" id="KW-1185">Reference proteome</keyword>
<evidence type="ECO:0000256" key="2">
    <source>
        <dbReference type="ARBA" id="ARBA00022475"/>
    </source>
</evidence>
<dbReference type="AlphaFoldDB" id="A0A484B0M7"/>